<name>A0ABW6W3Z2_9ACTN</name>
<protein>
    <submittedName>
        <fullName evidence="2">Sulfotransferase family protein</fullName>
        <ecNumber evidence="2">2.8.2.-</ecNumber>
    </submittedName>
</protein>
<dbReference type="EC" id="2.8.2.-" evidence="2"/>
<proteinExistence type="predicted"/>
<comment type="caution">
    <text evidence="2">The sequence shown here is derived from an EMBL/GenBank/DDBJ whole genome shotgun (WGS) entry which is preliminary data.</text>
</comment>
<dbReference type="InterPro" id="IPR027417">
    <property type="entry name" value="P-loop_NTPase"/>
</dbReference>
<gene>
    <name evidence="2" type="ORF">ACFY35_01140</name>
</gene>
<keyword evidence="1 2" id="KW-0808">Transferase</keyword>
<dbReference type="Pfam" id="PF13469">
    <property type="entry name" value="Sulfotransfer_3"/>
    <property type="match status" value="1"/>
</dbReference>
<dbReference type="Proteomes" id="UP001602245">
    <property type="component" value="Unassembled WGS sequence"/>
</dbReference>
<accession>A0ABW6W3Z2</accession>
<evidence type="ECO:0000313" key="3">
    <source>
        <dbReference type="Proteomes" id="UP001602245"/>
    </source>
</evidence>
<reference evidence="2 3" key="1">
    <citation type="submission" date="2024-10" db="EMBL/GenBank/DDBJ databases">
        <title>The Natural Products Discovery Center: Release of the First 8490 Sequenced Strains for Exploring Actinobacteria Biosynthetic Diversity.</title>
        <authorList>
            <person name="Kalkreuter E."/>
            <person name="Kautsar S.A."/>
            <person name="Yang D."/>
            <person name="Bader C.D."/>
            <person name="Teijaro C.N."/>
            <person name="Fluegel L."/>
            <person name="Davis C.M."/>
            <person name="Simpson J.R."/>
            <person name="Lauterbach L."/>
            <person name="Steele A.D."/>
            <person name="Gui C."/>
            <person name="Meng S."/>
            <person name="Li G."/>
            <person name="Viehrig K."/>
            <person name="Ye F."/>
            <person name="Su P."/>
            <person name="Kiefer A.F."/>
            <person name="Nichols A."/>
            <person name="Cepeda A.J."/>
            <person name="Yan W."/>
            <person name="Fan B."/>
            <person name="Jiang Y."/>
            <person name="Adhikari A."/>
            <person name="Zheng C.-J."/>
            <person name="Schuster L."/>
            <person name="Cowan T.M."/>
            <person name="Smanski M.J."/>
            <person name="Chevrette M.G."/>
            <person name="De Carvalho L.P.S."/>
            <person name="Shen B."/>
        </authorList>
    </citation>
    <scope>NUCLEOTIDE SEQUENCE [LARGE SCALE GENOMIC DNA]</scope>
    <source>
        <strain evidence="2 3">NPDC000087</strain>
    </source>
</reference>
<dbReference type="SUPFAM" id="SSF52540">
    <property type="entry name" value="P-loop containing nucleoside triphosphate hydrolases"/>
    <property type="match status" value="1"/>
</dbReference>
<dbReference type="EMBL" id="JBIAZU010000001">
    <property type="protein sequence ID" value="MFF5288011.1"/>
    <property type="molecule type" value="Genomic_DNA"/>
</dbReference>
<dbReference type="InterPro" id="IPR037359">
    <property type="entry name" value="NST/OST"/>
</dbReference>
<dbReference type="RefSeq" id="WP_020518444.1">
    <property type="nucleotide sequence ID" value="NZ_JBIAZU010000001.1"/>
</dbReference>
<keyword evidence="3" id="KW-1185">Reference proteome</keyword>
<dbReference type="GO" id="GO:0016740">
    <property type="term" value="F:transferase activity"/>
    <property type="evidence" value="ECO:0007669"/>
    <property type="project" value="UniProtKB-KW"/>
</dbReference>
<sequence>MPLPDFLIAGVPKAGTTALHAALAPHPGLYLSPVKEPKFFLTDGPPPRHGGPGDVQTYQEHVWRREDYEALFTGAPDGALLGEATPFYLHDLDAHARIKALVPQARLILLLRDPVDRAHSNWTHLWNAGLEPEADFLAACAAEPERVAAGWAAFWHYTGLGMYGRQIEHLYRHFPREQVLLLRYRELKDSPAATLDRVCAFLGVDTGVLAEIPKENVNRHVVEDTTVNAALRWLLRTGGRVGHRFPVPLRLAARGPLLTVLHRKRGTRPVTTPAEREALLPLFAGDIALLREVTGESYDDWLSVDRYHPSVTTTRRSIT</sequence>
<dbReference type="PANTHER" id="PTHR10605">
    <property type="entry name" value="HEPARAN SULFATE SULFOTRANSFERASE"/>
    <property type="match status" value="1"/>
</dbReference>
<evidence type="ECO:0000256" key="1">
    <source>
        <dbReference type="ARBA" id="ARBA00022679"/>
    </source>
</evidence>
<dbReference type="Gene3D" id="3.40.50.300">
    <property type="entry name" value="P-loop containing nucleotide triphosphate hydrolases"/>
    <property type="match status" value="1"/>
</dbReference>
<evidence type="ECO:0000313" key="2">
    <source>
        <dbReference type="EMBL" id="MFF5288011.1"/>
    </source>
</evidence>
<dbReference type="PANTHER" id="PTHR10605:SF56">
    <property type="entry name" value="BIFUNCTIONAL HEPARAN SULFATE N-DEACETYLASE_N-SULFOTRANSFERASE"/>
    <property type="match status" value="1"/>
</dbReference>
<organism evidence="2 3">
    <name type="scientific">Paractinoplanes globisporus</name>
    <dbReference type="NCBI Taxonomy" id="113565"/>
    <lineage>
        <taxon>Bacteria</taxon>
        <taxon>Bacillati</taxon>
        <taxon>Actinomycetota</taxon>
        <taxon>Actinomycetes</taxon>
        <taxon>Micromonosporales</taxon>
        <taxon>Micromonosporaceae</taxon>
        <taxon>Paractinoplanes</taxon>
    </lineage>
</organism>